<feature type="region of interest" description="Disordered" evidence="6">
    <location>
        <begin position="1"/>
        <end position="21"/>
    </location>
</feature>
<keyword evidence="4" id="KW-0808">Transferase</keyword>
<dbReference type="HOGENOM" id="CLU_017584_0_5_1"/>
<dbReference type="InterPro" id="IPR015421">
    <property type="entry name" value="PyrdxlP-dep_Trfase_major"/>
</dbReference>
<dbReference type="AlphaFoldDB" id="A0A0C2T2N0"/>
<accession>A0A0C2T2N0</accession>
<dbReference type="InterPro" id="IPR015424">
    <property type="entry name" value="PyrdxlP-dep_Trfase"/>
</dbReference>
<keyword evidence="9" id="KW-1185">Reference proteome</keyword>
<dbReference type="PANTHER" id="PTHR42790">
    <property type="entry name" value="AMINOTRANSFERASE"/>
    <property type="match status" value="1"/>
</dbReference>
<evidence type="ECO:0000256" key="3">
    <source>
        <dbReference type="ARBA" id="ARBA00022576"/>
    </source>
</evidence>
<dbReference type="InterPro" id="IPR050859">
    <property type="entry name" value="Class-I_PLP-dep_aminotransf"/>
</dbReference>
<dbReference type="GO" id="GO:0030170">
    <property type="term" value="F:pyridoxal phosphate binding"/>
    <property type="evidence" value="ECO:0007669"/>
    <property type="project" value="InterPro"/>
</dbReference>
<evidence type="ECO:0000256" key="4">
    <source>
        <dbReference type="ARBA" id="ARBA00022679"/>
    </source>
</evidence>
<organism evidence="8 9">
    <name type="scientific">Amanita muscaria (strain Koide BX008)</name>
    <dbReference type="NCBI Taxonomy" id="946122"/>
    <lineage>
        <taxon>Eukaryota</taxon>
        <taxon>Fungi</taxon>
        <taxon>Dikarya</taxon>
        <taxon>Basidiomycota</taxon>
        <taxon>Agaricomycotina</taxon>
        <taxon>Agaricomycetes</taxon>
        <taxon>Agaricomycetidae</taxon>
        <taxon>Agaricales</taxon>
        <taxon>Pluteineae</taxon>
        <taxon>Amanitaceae</taxon>
        <taxon>Amanita</taxon>
    </lineage>
</organism>
<evidence type="ECO:0000256" key="6">
    <source>
        <dbReference type="SAM" id="MobiDB-lite"/>
    </source>
</evidence>
<dbReference type="InParanoid" id="A0A0C2T2N0"/>
<protein>
    <recommendedName>
        <fullName evidence="7">Aminotransferase class I/classII large domain-containing protein</fullName>
    </recommendedName>
</protein>
<dbReference type="InterPro" id="IPR004839">
    <property type="entry name" value="Aminotransferase_I/II_large"/>
</dbReference>
<dbReference type="OrthoDB" id="691673at2759"/>
<evidence type="ECO:0000256" key="2">
    <source>
        <dbReference type="ARBA" id="ARBA00007441"/>
    </source>
</evidence>
<dbReference type="GO" id="GO:0008483">
    <property type="term" value="F:transaminase activity"/>
    <property type="evidence" value="ECO:0007669"/>
    <property type="project" value="UniProtKB-KW"/>
</dbReference>
<dbReference type="Proteomes" id="UP000054549">
    <property type="component" value="Unassembled WGS sequence"/>
</dbReference>
<dbReference type="PANTHER" id="PTHR42790:SF1">
    <property type="entry name" value="AROMATIC AMINO ACID AMINOTRANSFERASE, HYPOTHETICAL (EUROFUNG)"/>
    <property type="match status" value="1"/>
</dbReference>
<comment type="similarity">
    <text evidence="2">Belongs to the class-I pyridoxal-phosphate-dependent aminotransferase family.</text>
</comment>
<dbReference type="STRING" id="946122.A0A0C2T2N0"/>
<dbReference type="Gene3D" id="3.40.640.10">
    <property type="entry name" value="Type I PLP-dependent aspartate aminotransferase-like (Major domain)"/>
    <property type="match status" value="1"/>
</dbReference>
<dbReference type="FunCoup" id="A0A0C2T2N0">
    <property type="interactions" value="149"/>
</dbReference>
<keyword evidence="3" id="KW-0032">Aminotransferase</keyword>
<dbReference type="CDD" id="cd00609">
    <property type="entry name" value="AAT_like"/>
    <property type="match status" value="1"/>
</dbReference>
<keyword evidence="5" id="KW-0663">Pyridoxal phosphate</keyword>
<dbReference type="Pfam" id="PF00155">
    <property type="entry name" value="Aminotran_1_2"/>
    <property type="match status" value="1"/>
</dbReference>
<sequence>MSLPDAIDLSHHLSQSSRKRGVSPLKGLQKYYGKPGLISLAGGLPSPEYFPFNVVSSEVLPKDHFPLKSSDKTTGLTWLRRILGFRNRGSTVAIPKYPKVQGDISLSTDLQYSLARGSPQLEGFTYNFSARVHKPAYKNFATMIDIGNTDGWFKAVTILCEPGQGILTSEWAYTTAIATIRPYGIEPVSVAMDGQGMRDDALRSVLSTWDEIERGMPRPHVLYIVPIGQNPTGVTMGLERKKAIYDVCVEFDVIIVEDDPYYFLQEGEYLPPQERSRKQEDHDDNDVEHFLSQLAPSFLRVDYQGRVIRLDSFSKTFAPGSRLGWCTCNPLFAERIERQSEISTQAPCGFSQSIIASLLLNWKFDGYIRWLRGVREQYTHRRDFFVDCLAERFDLIPSTSTEGIWSGSKVYIAYRTCNSPSNVKSTKLSSESQPLFSFVPPTSGMFTWLQMHFEHHPLFPSHGSKALETKLWIALAEAGLLIGPGSMFASEGKVQLRSDVGHFRISFSNAELVDLEKAVDIFASVLQTFHEA</sequence>
<evidence type="ECO:0000313" key="9">
    <source>
        <dbReference type="Proteomes" id="UP000054549"/>
    </source>
</evidence>
<comment type="cofactor">
    <cofactor evidence="1">
        <name>pyridoxal 5'-phosphate</name>
        <dbReference type="ChEBI" id="CHEBI:597326"/>
    </cofactor>
</comment>
<evidence type="ECO:0000259" key="7">
    <source>
        <dbReference type="Pfam" id="PF00155"/>
    </source>
</evidence>
<gene>
    <name evidence="8" type="ORF">M378DRAFT_156149</name>
</gene>
<reference evidence="8 9" key="1">
    <citation type="submission" date="2014-04" db="EMBL/GenBank/DDBJ databases">
        <title>Evolutionary Origins and Diversification of the Mycorrhizal Mutualists.</title>
        <authorList>
            <consortium name="DOE Joint Genome Institute"/>
            <consortium name="Mycorrhizal Genomics Consortium"/>
            <person name="Kohler A."/>
            <person name="Kuo A."/>
            <person name="Nagy L.G."/>
            <person name="Floudas D."/>
            <person name="Copeland A."/>
            <person name="Barry K.W."/>
            <person name="Cichocki N."/>
            <person name="Veneault-Fourrey C."/>
            <person name="LaButti K."/>
            <person name="Lindquist E.A."/>
            <person name="Lipzen A."/>
            <person name="Lundell T."/>
            <person name="Morin E."/>
            <person name="Murat C."/>
            <person name="Riley R."/>
            <person name="Ohm R."/>
            <person name="Sun H."/>
            <person name="Tunlid A."/>
            <person name="Henrissat B."/>
            <person name="Grigoriev I.V."/>
            <person name="Hibbett D.S."/>
            <person name="Martin F."/>
        </authorList>
    </citation>
    <scope>NUCLEOTIDE SEQUENCE [LARGE SCALE GENOMIC DNA]</scope>
    <source>
        <strain evidence="8 9">Koide BX008</strain>
    </source>
</reference>
<evidence type="ECO:0000256" key="5">
    <source>
        <dbReference type="ARBA" id="ARBA00022898"/>
    </source>
</evidence>
<evidence type="ECO:0000313" key="8">
    <source>
        <dbReference type="EMBL" id="KIL70095.1"/>
    </source>
</evidence>
<dbReference type="SUPFAM" id="SSF53383">
    <property type="entry name" value="PLP-dependent transferases"/>
    <property type="match status" value="1"/>
</dbReference>
<evidence type="ECO:0000256" key="1">
    <source>
        <dbReference type="ARBA" id="ARBA00001933"/>
    </source>
</evidence>
<proteinExistence type="inferred from homology"/>
<feature type="domain" description="Aminotransferase class I/classII large" evidence="7">
    <location>
        <begin position="151"/>
        <end position="399"/>
    </location>
</feature>
<dbReference type="EMBL" id="KN818224">
    <property type="protein sequence ID" value="KIL70095.1"/>
    <property type="molecule type" value="Genomic_DNA"/>
</dbReference>
<name>A0A0C2T2N0_AMAMK</name>
<dbReference type="GO" id="GO:1901605">
    <property type="term" value="P:alpha-amino acid metabolic process"/>
    <property type="evidence" value="ECO:0007669"/>
    <property type="project" value="TreeGrafter"/>
</dbReference>